<dbReference type="Proteomes" id="UP000245998">
    <property type="component" value="Unassembled WGS sequence"/>
</dbReference>
<comment type="caution">
    <text evidence="1">The sequence shown here is derived from an EMBL/GenBank/DDBJ whole genome shotgun (WGS) entry which is preliminary data.</text>
</comment>
<evidence type="ECO:0000313" key="1">
    <source>
        <dbReference type="EMBL" id="PWA13352.1"/>
    </source>
</evidence>
<dbReference type="AlphaFoldDB" id="A0A2U1K7I6"/>
<gene>
    <name evidence="1" type="ORF">DCC39_00200</name>
</gene>
<name>A0A2U1K7I6_9BACI</name>
<dbReference type="InterPro" id="IPR053028">
    <property type="entry name" value="Spo0E-like_phosphatase"/>
</dbReference>
<keyword evidence="2" id="KW-1185">Reference proteome</keyword>
<dbReference type="InterPro" id="IPR037208">
    <property type="entry name" value="Spo0E-like_sf"/>
</dbReference>
<dbReference type="InterPro" id="IPR018540">
    <property type="entry name" value="Spo0E-like"/>
</dbReference>
<dbReference type="GO" id="GO:0043937">
    <property type="term" value="P:regulation of sporulation"/>
    <property type="evidence" value="ECO:0007669"/>
    <property type="project" value="InterPro"/>
</dbReference>
<protein>
    <recommendedName>
        <fullName evidence="3">Aspartyl-phosphate phosphatase Spo0E family protein</fullName>
    </recommendedName>
</protein>
<dbReference type="RefSeq" id="WP_116552857.1">
    <property type="nucleotide sequence ID" value="NZ_QCZG01000001.1"/>
</dbReference>
<proteinExistence type="predicted"/>
<dbReference type="Pfam" id="PF09388">
    <property type="entry name" value="SpoOE-like"/>
    <property type="match status" value="1"/>
</dbReference>
<dbReference type="PANTHER" id="PTHR41263">
    <property type="entry name" value="ASPARTYL-PHOSPHATE PHOSPHATASE YISI"/>
    <property type="match status" value="1"/>
</dbReference>
<evidence type="ECO:0000313" key="2">
    <source>
        <dbReference type="Proteomes" id="UP000245998"/>
    </source>
</evidence>
<dbReference type="GO" id="GO:0046983">
    <property type="term" value="F:protein dimerization activity"/>
    <property type="evidence" value="ECO:0007669"/>
    <property type="project" value="InterPro"/>
</dbReference>
<organism evidence="1 2">
    <name type="scientific">Pueribacillus theae</name>
    <dbReference type="NCBI Taxonomy" id="2171751"/>
    <lineage>
        <taxon>Bacteria</taxon>
        <taxon>Bacillati</taxon>
        <taxon>Bacillota</taxon>
        <taxon>Bacilli</taxon>
        <taxon>Bacillales</taxon>
        <taxon>Bacillaceae</taxon>
        <taxon>Pueribacillus</taxon>
    </lineage>
</organism>
<reference evidence="1 2" key="1">
    <citation type="submission" date="2018-04" db="EMBL/GenBank/DDBJ databases">
        <title>Camelliibacillus theae gen. nov., sp. nov., isolated from Pu'er tea.</title>
        <authorList>
            <person name="Niu L."/>
        </authorList>
    </citation>
    <scope>NUCLEOTIDE SEQUENCE [LARGE SCALE GENOMIC DNA]</scope>
    <source>
        <strain evidence="1 2">T8</strain>
    </source>
</reference>
<dbReference type="Gene3D" id="4.10.280.10">
    <property type="entry name" value="Helix-loop-helix DNA-binding domain"/>
    <property type="match status" value="1"/>
</dbReference>
<sequence>MLKREIEAKRKKMIAAAKRYGFQSKRTIRISQELDKLIFLYQKTSNS</sequence>
<dbReference type="InterPro" id="IPR036638">
    <property type="entry name" value="HLH_DNA-bd_sf"/>
</dbReference>
<dbReference type="SUPFAM" id="SSF140500">
    <property type="entry name" value="BAS1536-like"/>
    <property type="match status" value="1"/>
</dbReference>
<evidence type="ECO:0008006" key="3">
    <source>
        <dbReference type="Google" id="ProtNLM"/>
    </source>
</evidence>
<dbReference type="EMBL" id="QCZG01000001">
    <property type="protein sequence ID" value="PWA13352.1"/>
    <property type="molecule type" value="Genomic_DNA"/>
</dbReference>
<dbReference type="PANTHER" id="PTHR41263:SF1">
    <property type="entry name" value="ASPARTYL-PHOSPHATE PHOSPHATASE YISI"/>
    <property type="match status" value="1"/>
</dbReference>
<accession>A0A2U1K7I6</accession>